<dbReference type="Gene3D" id="3.30.160.60">
    <property type="entry name" value="Classic Zinc Finger"/>
    <property type="match status" value="1"/>
</dbReference>
<evidence type="ECO:0000313" key="4">
    <source>
        <dbReference type="Proteomes" id="UP000054477"/>
    </source>
</evidence>
<keyword evidence="1" id="KW-0479">Metal-binding</keyword>
<dbReference type="HOGENOM" id="CLU_1532833_0_0_1"/>
<reference evidence="3 4" key="1">
    <citation type="submission" date="2014-04" db="EMBL/GenBank/DDBJ databases">
        <authorList>
            <consortium name="DOE Joint Genome Institute"/>
            <person name="Kuo A."/>
            <person name="Kohler A."/>
            <person name="Nagy L.G."/>
            <person name="Floudas D."/>
            <person name="Copeland A."/>
            <person name="Barry K.W."/>
            <person name="Cichocki N."/>
            <person name="Veneault-Fourrey C."/>
            <person name="LaButti K."/>
            <person name="Lindquist E.A."/>
            <person name="Lipzen A."/>
            <person name="Lundell T."/>
            <person name="Morin E."/>
            <person name="Murat C."/>
            <person name="Sun H."/>
            <person name="Tunlid A."/>
            <person name="Henrissat B."/>
            <person name="Grigoriev I.V."/>
            <person name="Hibbett D.S."/>
            <person name="Martin F."/>
            <person name="Nordberg H.P."/>
            <person name="Cantor M.N."/>
            <person name="Hua S.X."/>
        </authorList>
    </citation>
    <scope>NUCLEOTIDE SEQUENCE [LARGE SCALE GENOMIC DNA]</scope>
    <source>
        <strain evidence="3 4">LaAM-08-1</strain>
    </source>
</reference>
<dbReference type="EMBL" id="KN838660">
    <property type="protein sequence ID" value="KIJ98850.1"/>
    <property type="molecule type" value="Genomic_DNA"/>
</dbReference>
<feature type="domain" description="C2H2-type" evidence="2">
    <location>
        <begin position="144"/>
        <end position="174"/>
    </location>
</feature>
<evidence type="ECO:0000313" key="3">
    <source>
        <dbReference type="EMBL" id="KIJ98850.1"/>
    </source>
</evidence>
<dbReference type="InterPro" id="IPR013087">
    <property type="entry name" value="Znf_C2H2_type"/>
</dbReference>
<dbReference type="GO" id="GO:0008270">
    <property type="term" value="F:zinc ion binding"/>
    <property type="evidence" value="ECO:0007669"/>
    <property type="project" value="UniProtKB-KW"/>
</dbReference>
<dbReference type="AlphaFoldDB" id="A0A0C9X153"/>
<name>A0A0C9X153_9AGAR</name>
<dbReference type="SUPFAM" id="SSF57667">
    <property type="entry name" value="beta-beta-alpha zinc fingers"/>
    <property type="match status" value="1"/>
</dbReference>
<protein>
    <recommendedName>
        <fullName evidence="2">C2H2-type domain-containing protein</fullName>
    </recommendedName>
</protein>
<dbReference type="Proteomes" id="UP000054477">
    <property type="component" value="Unassembled WGS sequence"/>
</dbReference>
<dbReference type="InterPro" id="IPR036236">
    <property type="entry name" value="Znf_C2H2_sf"/>
</dbReference>
<evidence type="ECO:0000259" key="2">
    <source>
        <dbReference type="PROSITE" id="PS50157"/>
    </source>
</evidence>
<keyword evidence="4" id="KW-1185">Reference proteome</keyword>
<dbReference type="PROSITE" id="PS00028">
    <property type="entry name" value="ZINC_FINGER_C2H2_1"/>
    <property type="match status" value="1"/>
</dbReference>
<reference evidence="4" key="2">
    <citation type="submission" date="2015-01" db="EMBL/GenBank/DDBJ databases">
        <title>Evolutionary Origins and Diversification of the Mycorrhizal Mutualists.</title>
        <authorList>
            <consortium name="DOE Joint Genome Institute"/>
            <consortium name="Mycorrhizal Genomics Consortium"/>
            <person name="Kohler A."/>
            <person name="Kuo A."/>
            <person name="Nagy L.G."/>
            <person name="Floudas D."/>
            <person name="Copeland A."/>
            <person name="Barry K.W."/>
            <person name="Cichocki N."/>
            <person name="Veneault-Fourrey C."/>
            <person name="LaButti K."/>
            <person name="Lindquist E.A."/>
            <person name="Lipzen A."/>
            <person name="Lundell T."/>
            <person name="Morin E."/>
            <person name="Murat C."/>
            <person name="Riley R."/>
            <person name="Ohm R."/>
            <person name="Sun H."/>
            <person name="Tunlid A."/>
            <person name="Henrissat B."/>
            <person name="Grigoriev I.V."/>
            <person name="Hibbett D.S."/>
            <person name="Martin F."/>
        </authorList>
    </citation>
    <scope>NUCLEOTIDE SEQUENCE [LARGE SCALE GENOMIC DNA]</scope>
    <source>
        <strain evidence="4">LaAM-08-1</strain>
    </source>
</reference>
<feature type="domain" description="C2H2-type" evidence="2">
    <location>
        <begin position="116"/>
        <end position="143"/>
    </location>
</feature>
<keyword evidence="1" id="KW-0862">Zinc</keyword>
<proteinExistence type="predicted"/>
<organism evidence="3 4">
    <name type="scientific">Laccaria amethystina LaAM-08-1</name>
    <dbReference type="NCBI Taxonomy" id="1095629"/>
    <lineage>
        <taxon>Eukaryota</taxon>
        <taxon>Fungi</taxon>
        <taxon>Dikarya</taxon>
        <taxon>Basidiomycota</taxon>
        <taxon>Agaricomycotina</taxon>
        <taxon>Agaricomycetes</taxon>
        <taxon>Agaricomycetidae</taxon>
        <taxon>Agaricales</taxon>
        <taxon>Agaricineae</taxon>
        <taxon>Hydnangiaceae</taxon>
        <taxon>Laccaria</taxon>
    </lineage>
</organism>
<dbReference type="PROSITE" id="PS50157">
    <property type="entry name" value="ZINC_FINGER_C2H2_2"/>
    <property type="match status" value="2"/>
</dbReference>
<evidence type="ECO:0000256" key="1">
    <source>
        <dbReference type="PROSITE-ProRule" id="PRU00042"/>
    </source>
</evidence>
<dbReference type="STRING" id="1095629.A0A0C9X153"/>
<dbReference type="OrthoDB" id="3437960at2759"/>
<dbReference type="Pfam" id="PF00096">
    <property type="entry name" value="zf-C2H2"/>
    <property type="match status" value="1"/>
</dbReference>
<keyword evidence="1" id="KW-0863">Zinc-finger</keyword>
<sequence length="192" mass="20843">MQPGTSCELCLFNPLALCLCYSKPSQPSVFPQGTLINSRGQAWMSPADFIRSNVGIVDPPLRPLLPGGDITMGLILPMNPLAPEADTELSPRAVVASPEQVSAANRRRTNAVPGRFCCHLCPQNFTAKHNLKNHINSHFQKKAHRCLGGCGKGFGTKSSLNRHRKRCKAKGMAPIAKNAFNTLVTPSTQQRT</sequence>
<gene>
    <name evidence="3" type="ORF">K443DRAFT_680430</name>
</gene>
<accession>A0A0C9X153</accession>